<dbReference type="GO" id="GO:0051246">
    <property type="term" value="P:regulation of protein metabolic process"/>
    <property type="evidence" value="ECO:0007669"/>
    <property type="project" value="UniProtKB-ARBA"/>
</dbReference>
<dbReference type="Proteomes" id="UP000515203">
    <property type="component" value="Unplaced"/>
</dbReference>
<evidence type="ECO:0000256" key="3">
    <source>
        <dbReference type="ARBA" id="ARBA00022670"/>
    </source>
</evidence>
<dbReference type="FunCoup" id="A0A6P3F2U1">
    <property type="interactions" value="337"/>
</dbReference>
<keyword evidence="3 12" id="KW-0645">Protease</keyword>
<evidence type="ECO:0000256" key="9">
    <source>
        <dbReference type="ARBA" id="ARBA00052488"/>
    </source>
</evidence>
<dbReference type="Pfam" id="PF01546">
    <property type="entry name" value="Peptidase_M20"/>
    <property type="match status" value="1"/>
</dbReference>
<evidence type="ECO:0000256" key="1">
    <source>
        <dbReference type="ARBA" id="ARBA00006247"/>
    </source>
</evidence>
<evidence type="ECO:0000256" key="6">
    <source>
        <dbReference type="ARBA" id="ARBA00050966"/>
    </source>
</evidence>
<dbReference type="InterPro" id="IPR052030">
    <property type="entry name" value="Peptidase_M20/M20A_hydrolases"/>
</dbReference>
<dbReference type="InterPro" id="IPR017439">
    <property type="entry name" value="Amidohydrolase"/>
</dbReference>
<dbReference type="GO" id="GO:0004180">
    <property type="term" value="F:carboxypeptidase activity"/>
    <property type="evidence" value="ECO:0007669"/>
    <property type="project" value="UniProtKB-KW"/>
</dbReference>
<dbReference type="AlphaFoldDB" id="A0A6P3F2U1"/>
<dbReference type="InterPro" id="IPR002933">
    <property type="entry name" value="Peptidase_M20"/>
</dbReference>
<dbReference type="PANTHER" id="PTHR30575">
    <property type="entry name" value="PEPTIDASE M20"/>
    <property type="match status" value="1"/>
</dbReference>
<comment type="function">
    <text evidence="10">Catalyzes the peptide bond hydrolysis in dipeptides having basic amino acids lysine, ornithine or arginine at C-terminus. Postulated to function in a metabolite repair mechanism by eliminating alternate dipeptide by-products formed during carnosine synthesis.</text>
</comment>
<dbReference type="InterPro" id="IPR036264">
    <property type="entry name" value="Bact_exopeptidase_dim_dom"/>
</dbReference>
<accession>A0A6P3F2U1</accession>
<dbReference type="Pfam" id="PF07687">
    <property type="entry name" value="M20_dimer"/>
    <property type="match status" value="1"/>
</dbReference>
<dbReference type="PIRSF" id="PIRSF037226">
    <property type="entry name" value="Amidohydrolase_ACY1L2_prd"/>
    <property type="match status" value="1"/>
</dbReference>
<dbReference type="CTD" id="135293"/>
<dbReference type="FunFam" id="3.40.630.10:FF:000039">
    <property type="entry name" value="Peptidase M20 domain-containing protein 2"/>
    <property type="match status" value="1"/>
</dbReference>
<reference evidence="15" key="1">
    <citation type="submission" date="2025-08" db="UniProtKB">
        <authorList>
            <consortium name="RefSeq"/>
        </authorList>
    </citation>
    <scope>IDENTIFICATION</scope>
</reference>
<evidence type="ECO:0000256" key="7">
    <source>
        <dbReference type="ARBA" id="ARBA00051059"/>
    </source>
</evidence>
<feature type="domain" description="Peptidase M20 dimerisation" evidence="13">
    <location>
        <begin position="205"/>
        <end position="298"/>
    </location>
</feature>
<keyword evidence="2 12" id="KW-0121">Carboxypeptidase</keyword>
<comment type="catalytic activity">
    <reaction evidence="5">
        <text>N(2)-(4-aminobutanoyl)-L-arginine + H2O = 4-aminobutanoate + L-arginine</text>
        <dbReference type="Rhea" id="RHEA:59628"/>
        <dbReference type="ChEBI" id="CHEBI:15377"/>
        <dbReference type="ChEBI" id="CHEBI:32682"/>
        <dbReference type="ChEBI" id="CHEBI:59888"/>
        <dbReference type="ChEBI" id="CHEBI:143158"/>
        <dbReference type="EC" id="3.4.13.4"/>
    </reaction>
    <physiologicalReaction direction="left-to-right" evidence="5">
        <dbReference type="Rhea" id="RHEA:59629"/>
    </physiologicalReaction>
</comment>
<keyword evidence="4 12" id="KW-0378">Hydrolase</keyword>
<evidence type="ECO:0000256" key="8">
    <source>
        <dbReference type="ARBA" id="ARBA00051262"/>
    </source>
</evidence>
<dbReference type="GeneID" id="101584363"/>
<comment type="catalytic activity">
    <reaction evidence="9">
        <text>beta-alanyl-L-ornithine + H2O = beta-alanine + L-ornithine</text>
        <dbReference type="Rhea" id="RHEA:59612"/>
        <dbReference type="ChEBI" id="CHEBI:15377"/>
        <dbReference type="ChEBI" id="CHEBI:46911"/>
        <dbReference type="ChEBI" id="CHEBI:57966"/>
        <dbReference type="ChEBI" id="CHEBI:143162"/>
        <dbReference type="EC" id="3.4.13.4"/>
    </reaction>
    <physiologicalReaction direction="left-to-right" evidence="9">
        <dbReference type="Rhea" id="RHEA:59613"/>
    </physiologicalReaction>
</comment>
<dbReference type="InterPro" id="IPR011650">
    <property type="entry name" value="Peptidase_M20_dimer"/>
</dbReference>
<evidence type="ECO:0000256" key="2">
    <source>
        <dbReference type="ARBA" id="ARBA00022645"/>
    </source>
</evidence>
<dbReference type="Gene3D" id="3.30.70.360">
    <property type="match status" value="1"/>
</dbReference>
<name>A0A6P3F2U1_OCTDE</name>
<evidence type="ECO:0000259" key="13">
    <source>
        <dbReference type="Pfam" id="PF07687"/>
    </source>
</evidence>
<dbReference type="SUPFAM" id="SSF53187">
    <property type="entry name" value="Zn-dependent exopeptidases"/>
    <property type="match status" value="1"/>
</dbReference>
<evidence type="ECO:0000256" key="11">
    <source>
        <dbReference type="ARBA" id="ARBA00074447"/>
    </source>
</evidence>
<comment type="catalytic activity">
    <reaction evidence="6">
        <text>N(2)-(4-aminobutanoyl)-L-ornithine + H2O = 4-aminobutanoate + L-ornithine</text>
        <dbReference type="Rhea" id="RHEA:59624"/>
        <dbReference type="ChEBI" id="CHEBI:15377"/>
        <dbReference type="ChEBI" id="CHEBI:46911"/>
        <dbReference type="ChEBI" id="CHEBI:59888"/>
        <dbReference type="ChEBI" id="CHEBI:143160"/>
        <dbReference type="EC" id="3.4.13.4"/>
    </reaction>
    <physiologicalReaction direction="left-to-right" evidence="6">
        <dbReference type="Rhea" id="RHEA:59625"/>
    </physiologicalReaction>
</comment>
<evidence type="ECO:0000313" key="15">
    <source>
        <dbReference type="RefSeq" id="XP_004628270.1"/>
    </source>
</evidence>
<proteinExistence type="inferred from homology"/>
<dbReference type="NCBIfam" id="TIGR01891">
    <property type="entry name" value="amidohydrolases"/>
    <property type="match status" value="1"/>
</dbReference>
<keyword evidence="14" id="KW-1185">Reference proteome</keyword>
<evidence type="ECO:0000256" key="4">
    <source>
        <dbReference type="ARBA" id="ARBA00022801"/>
    </source>
</evidence>
<dbReference type="Gene3D" id="3.40.630.10">
    <property type="entry name" value="Zn peptidases"/>
    <property type="match status" value="1"/>
</dbReference>
<comment type="catalytic activity">
    <reaction evidence="8">
        <text>N(2)-(4-aminobutanoyl)-L-lysine + H2O = 4-aminobutanoate + L-lysine</text>
        <dbReference type="Rhea" id="RHEA:59620"/>
        <dbReference type="ChEBI" id="CHEBI:15377"/>
        <dbReference type="ChEBI" id="CHEBI:32551"/>
        <dbReference type="ChEBI" id="CHEBI:59888"/>
        <dbReference type="ChEBI" id="CHEBI:143159"/>
        <dbReference type="EC" id="3.4.13.4"/>
    </reaction>
    <physiologicalReaction direction="left-to-right" evidence="8">
        <dbReference type="Rhea" id="RHEA:59621"/>
    </physiologicalReaction>
</comment>
<dbReference type="GO" id="GO:0006508">
    <property type="term" value="P:proteolysis"/>
    <property type="evidence" value="ECO:0007669"/>
    <property type="project" value="UniProtKB-KW"/>
</dbReference>
<comment type="catalytic activity">
    <reaction evidence="7">
        <text>beta-alanyl-L-lysine + H2O = beta-alanine + L-lysine</text>
        <dbReference type="Rhea" id="RHEA:59608"/>
        <dbReference type="ChEBI" id="CHEBI:15377"/>
        <dbReference type="ChEBI" id="CHEBI:32551"/>
        <dbReference type="ChEBI" id="CHEBI:57966"/>
        <dbReference type="ChEBI" id="CHEBI:143161"/>
        <dbReference type="EC" id="3.4.13.4"/>
    </reaction>
    <physiologicalReaction direction="left-to-right" evidence="7">
        <dbReference type="Rhea" id="RHEA:59609"/>
    </physiologicalReaction>
</comment>
<comment type="similarity">
    <text evidence="1 12">Belongs to the peptidase M20A family.</text>
</comment>
<dbReference type="FunFam" id="3.30.70.360:FF:000004">
    <property type="entry name" value="Peptidase M20 domain-containing protein 2"/>
    <property type="match status" value="1"/>
</dbReference>
<dbReference type="RefSeq" id="XP_004628270.1">
    <property type="nucleotide sequence ID" value="XM_004628213.2"/>
</dbReference>
<dbReference type="InterPro" id="IPR017144">
    <property type="entry name" value="Xaa-Arg_dipeptidase"/>
</dbReference>
<evidence type="ECO:0000256" key="5">
    <source>
        <dbReference type="ARBA" id="ARBA00050333"/>
    </source>
</evidence>
<dbReference type="CDD" id="cd05672">
    <property type="entry name" value="M20_ACY1L2-like"/>
    <property type="match status" value="1"/>
</dbReference>
<dbReference type="OrthoDB" id="6119954at2759"/>
<evidence type="ECO:0000313" key="14">
    <source>
        <dbReference type="Proteomes" id="UP000515203"/>
    </source>
</evidence>
<dbReference type="PANTHER" id="PTHR30575:SF0">
    <property type="entry name" value="XAA-ARG DIPEPTIDASE"/>
    <property type="match status" value="1"/>
</dbReference>
<evidence type="ECO:0000256" key="12">
    <source>
        <dbReference type="PIRNR" id="PIRNR037226"/>
    </source>
</evidence>
<evidence type="ECO:0000256" key="10">
    <source>
        <dbReference type="ARBA" id="ARBA00059388"/>
    </source>
</evidence>
<dbReference type="InParanoid" id="A0A6P3F2U1"/>
<protein>
    <recommendedName>
        <fullName evidence="11 12">Xaa-Arg dipeptidase</fullName>
    </recommendedName>
</protein>
<sequence>MRPGEERPVQGGACGDLSELSLVELLELLKLRATERIDEAAERLGALSRGIWSEPELAYEEHRAHGLLTRFFEQEPPAASWAVQPHYLLPTAFRAEWAPPGAPALTLGFLCEYDALPGIGHACGHNLIAEVGAAAALGLRAALESPPGPPPPVKVIVLGTPAEEDGGGKIDLIEAGAFKNLDVVFMAHPSQEDAAYLLDVAEHDVTVKYYGKASHAAAYPWEGVNALDAAVLAYNNLSVLRQQMKPTWRVHGIIKNGGIKPNIIPSYSELIYYLRAPSMKELQVLTKKVEDCFRAAALATGCTVEIKGGAHDYYNVLPNKTLWKTYMENGKKLGIEFISEDTILNGPSGSTDFGNVTFVVPGIHPYFYIGSDALNHTEQYTEAAGSQKAQFYALRVAKALAMTALDVIFKPGLLEKIREDFKLKLQEEEFLNTVE</sequence>
<gene>
    <name evidence="15" type="primary">Pm20d2</name>
</gene>
<organism evidence="14 15">
    <name type="scientific">Octodon degus</name>
    <name type="common">Degu</name>
    <name type="synonym">Sciurus degus</name>
    <dbReference type="NCBI Taxonomy" id="10160"/>
    <lineage>
        <taxon>Eukaryota</taxon>
        <taxon>Metazoa</taxon>
        <taxon>Chordata</taxon>
        <taxon>Craniata</taxon>
        <taxon>Vertebrata</taxon>
        <taxon>Euteleostomi</taxon>
        <taxon>Mammalia</taxon>
        <taxon>Eutheria</taxon>
        <taxon>Euarchontoglires</taxon>
        <taxon>Glires</taxon>
        <taxon>Rodentia</taxon>
        <taxon>Hystricomorpha</taxon>
        <taxon>Octodontidae</taxon>
        <taxon>Octodon</taxon>
    </lineage>
</organism>
<dbReference type="SUPFAM" id="SSF55031">
    <property type="entry name" value="Bacterial exopeptidase dimerisation domain"/>
    <property type="match status" value="1"/>
</dbReference>
<dbReference type="GO" id="GO:0016805">
    <property type="term" value="F:dipeptidase activity"/>
    <property type="evidence" value="ECO:0007669"/>
    <property type="project" value="InterPro"/>
</dbReference>